<feature type="region of interest" description="Disordered" evidence="1">
    <location>
        <begin position="56"/>
        <end position="89"/>
    </location>
</feature>
<proteinExistence type="predicted"/>
<evidence type="ECO:0000313" key="3">
    <source>
        <dbReference type="Proteomes" id="UP000246464"/>
    </source>
</evidence>
<evidence type="ECO:0000256" key="1">
    <source>
        <dbReference type="SAM" id="MobiDB-lite"/>
    </source>
</evidence>
<evidence type="ECO:0000313" key="2">
    <source>
        <dbReference type="EMBL" id="AWO95977.1"/>
    </source>
</evidence>
<reference evidence="2 3" key="1">
    <citation type="submission" date="2017-12" db="EMBL/GenBank/DDBJ databases">
        <title>Integrating genomic resources of turbot (Scophthalmus maximus) in depth evaluation of genetic and physical mapping variation across individuals.</title>
        <authorList>
            <person name="Martinez P."/>
        </authorList>
    </citation>
    <scope>NUCLEOTIDE SEQUENCE [LARGE SCALE GENOMIC DNA]</scope>
</reference>
<dbReference type="AlphaFoldDB" id="A0A2U9AWJ8"/>
<dbReference type="Proteomes" id="UP000246464">
    <property type="component" value="Chromosome 1"/>
</dbReference>
<dbReference type="EMBL" id="CP026243">
    <property type="protein sequence ID" value="AWO95977.1"/>
    <property type="molecule type" value="Genomic_DNA"/>
</dbReference>
<accession>A0A2U9AWJ8</accession>
<keyword evidence="3" id="KW-1185">Reference proteome</keyword>
<name>A0A2U9AWJ8_SCOMX</name>
<organism evidence="2 3">
    <name type="scientific">Scophthalmus maximus</name>
    <name type="common">Turbot</name>
    <name type="synonym">Psetta maxima</name>
    <dbReference type="NCBI Taxonomy" id="52904"/>
    <lineage>
        <taxon>Eukaryota</taxon>
        <taxon>Metazoa</taxon>
        <taxon>Chordata</taxon>
        <taxon>Craniata</taxon>
        <taxon>Vertebrata</taxon>
        <taxon>Euteleostomi</taxon>
        <taxon>Actinopterygii</taxon>
        <taxon>Neopterygii</taxon>
        <taxon>Teleostei</taxon>
        <taxon>Neoteleostei</taxon>
        <taxon>Acanthomorphata</taxon>
        <taxon>Carangaria</taxon>
        <taxon>Pleuronectiformes</taxon>
        <taxon>Pleuronectoidei</taxon>
        <taxon>Scophthalmidae</taxon>
        <taxon>Scophthalmus</taxon>
    </lineage>
</organism>
<sequence length="89" mass="9457">MPVAMRCRDVGRPTDLCWQECVVVAEGSVSLCLAKADTSEVSSPLGAKMPWAARGRRGPYVSKMGKSPPRQPTACQRGATGLPTQALKV</sequence>
<protein>
    <submittedName>
        <fullName evidence="2">Uncharacterized protein</fullName>
    </submittedName>
</protein>
<gene>
    <name evidence="2" type="ORF">SMAX5B_006985</name>
</gene>